<dbReference type="InterPro" id="IPR021735">
    <property type="entry name" value="DUF3306"/>
</dbReference>
<evidence type="ECO:0000256" key="1">
    <source>
        <dbReference type="SAM" id="MobiDB-lite"/>
    </source>
</evidence>
<sequence length="205" mass="22600">MADREGFAARWSRRKREVEVEAAEETRAVAPDPLAEAEAERAAREEEEANRLAAEAVDLDAVEYGDDFSLFLKRGVPDALRRKALRKFFTSDPLLANLDGLNDYDEDYNNPAHLVYKSSWDAVRGFLGEAEETVEKAGERLDEAGEALDALTPAEEGPAPQEVETEAEEAGPEHAAEAVQPSEETPEAPGEPAPRRVSLRRRLQG</sequence>
<feature type="region of interest" description="Disordered" evidence="1">
    <location>
        <begin position="134"/>
        <end position="205"/>
    </location>
</feature>
<dbReference type="EMBL" id="JBHRSK010000010">
    <property type="protein sequence ID" value="MFC2969190.1"/>
    <property type="molecule type" value="Genomic_DNA"/>
</dbReference>
<feature type="compositionally biased region" description="Basic and acidic residues" evidence="1">
    <location>
        <begin position="134"/>
        <end position="143"/>
    </location>
</feature>
<protein>
    <submittedName>
        <fullName evidence="2">DUF3306 domain-containing protein</fullName>
    </submittedName>
</protein>
<keyword evidence="3" id="KW-1185">Reference proteome</keyword>
<feature type="compositionally biased region" description="Low complexity" evidence="1">
    <location>
        <begin position="177"/>
        <end position="190"/>
    </location>
</feature>
<name>A0ABV7AK02_9RHOB</name>
<gene>
    <name evidence="2" type="ORF">ACFOES_13880</name>
</gene>
<feature type="region of interest" description="Disordered" evidence="1">
    <location>
        <begin position="22"/>
        <end position="48"/>
    </location>
</feature>
<proteinExistence type="predicted"/>
<comment type="caution">
    <text evidence="2">The sequence shown here is derived from an EMBL/GenBank/DDBJ whole genome shotgun (WGS) entry which is preliminary data.</text>
</comment>
<accession>A0ABV7AK02</accession>
<evidence type="ECO:0000313" key="2">
    <source>
        <dbReference type="EMBL" id="MFC2969190.1"/>
    </source>
</evidence>
<reference evidence="3" key="1">
    <citation type="journal article" date="2019" name="Int. J. Syst. Evol. Microbiol.">
        <title>The Global Catalogue of Microorganisms (GCM) 10K type strain sequencing project: providing services to taxonomists for standard genome sequencing and annotation.</title>
        <authorList>
            <consortium name="The Broad Institute Genomics Platform"/>
            <consortium name="The Broad Institute Genome Sequencing Center for Infectious Disease"/>
            <person name="Wu L."/>
            <person name="Ma J."/>
        </authorList>
    </citation>
    <scope>NUCLEOTIDE SEQUENCE [LARGE SCALE GENOMIC DNA]</scope>
    <source>
        <strain evidence="3">KCTC 62192</strain>
    </source>
</reference>
<evidence type="ECO:0000313" key="3">
    <source>
        <dbReference type="Proteomes" id="UP001595443"/>
    </source>
</evidence>
<dbReference type="Proteomes" id="UP001595443">
    <property type="component" value="Unassembled WGS sequence"/>
</dbReference>
<dbReference type="Pfam" id="PF11748">
    <property type="entry name" value="DUF3306"/>
    <property type="match status" value="1"/>
</dbReference>
<organism evidence="2 3">
    <name type="scientific">Acidimangrovimonas pyrenivorans</name>
    <dbReference type="NCBI Taxonomy" id="2030798"/>
    <lineage>
        <taxon>Bacteria</taxon>
        <taxon>Pseudomonadati</taxon>
        <taxon>Pseudomonadota</taxon>
        <taxon>Alphaproteobacteria</taxon>
        <taxon>Rhodobacterales</taxon>
        <taxon>Paracoccaceae</taxon>
        <taxon>Acidimangrovimonas</taxon>
    </lineage>
</organism>
<dbReference type="RefSeq" id="WP_377833895.1">
    <property type="nucleotide sequence ID" value="NZ_JBHRSK010000010.1"/>
</dbReference>